<accession>W7TSQ2</accession>
<reference evidence="1 2" key="1">
    <citation type="journal article" date="2014" name="Mol. Plant">
        <title>Chromosome Scale Genome Assembly and Transcriptome Profiling of Nannochloropsis gaditana in Nitrogen Depletion.</title>
        <authorList>
            <person name="Corteggiani Carpinelli E."/>
            <person name="Telatin A."/>
            <person name="Vitulo N."/>
            <person name="Forcato C."/>
            <person name="D'Angelo M."/>
            <person name="Schiavon R."/>
            <person name="Vezzi A."/>
            <person name="Giacometti G.M."/>
            <person name="Morosinotto T."/>
            <person name="Valle G."/>
        </authorList>
    </citation>
    <scope>NUCLEOTIDE SEQUENCE [LARGE SCALE GENOMIC DNA]</scope>
    <source>
        <strain evidence="1 2">B-31</strain>
    </source>
</reference>
<dbReference type="EMBL" id="AZIL01001579">
    <property type="protein sequence ID" value="EWM23551.1"/>
    <property type="molecule type" value="Genomic_DNA"/>
</dbReference>
<evidence type="ECO:0000313" key="2">
    <source>
        <dbReference type="Proteomes" id="UP000019335"/>
    </source>
</evidence>
<protein>
    <submittedName>
        <fullName evidence="1">Uncharacterized protein</fullName>
    </submittedName>
</protein>
<dbReference type="Proteomes" id="UP000019335">
    <property type="component" value="Chromosome 16"/>
</dbReference>
<dbReference type="AlphaFoldDB" id="W7TSQ2"/>
<evidence type="ECO:0000313" key="1">
    <source>
        <dbReference type="EMBL" id="EWM23551.1"/>
    </source>
</evidence>
<keyword evidence="2" id="KW-1185">Reference proteome</keyword>
<gene>
    <name evidence="1" type="ORF">Naga_100857g2</name>
</gene>
<comment type="caution">
    <text evidence="1">The sequence shown here is derived from an EMBL/GenBank/DDBJ whole genome shotgun (WGS) entry which is preliminary data.</text>
</comment>
<name>W7TSQ2_9STRA</name>
<proteinExistence type="predicted"/>
<sequence length="84" mass="9508">MLPVPDHIAFHQPQIPLLTSNQSSYLLLHRLYSLLAISPPPSFNTSTHRVAYICMKRFPNHKLSSHSFPPFSCTPFGIFSPFPS</sequence>
<organism evidence="1 2">
    <name type="scientific">Nannochloropsis gaditana</name>
    <dbReference type="NCBI Taxonomy" id="72520"/>
    <lineage>
        <taxon>Eukaryota</taxon>
        <taxon>Sar</taxon>
        <taxon>Stramenopiles</taxon>
        <taxon>Ochrophyta</taxon>
        <taxon>Eustigmatophyceae</taxon>
        <taxon>Eustigmatales</taxon>
        <taxon>Monodopsidaceae</taxon>
        <taxon>Nannochloropsis</taxon>
    </lineage>
</organism>